<dbReference type="RefSeq" id="WP_209137595.1">
    <property type="nucleotide sequence ID" value="NZ_JAGHKO010000001.1"/>
</dbReference>
<accession>A0ABS3YNT3</accession>
<evidence type="ECO:0000256" key="1">
    <source>
        <dbReference type="SAM" id="MobiDB-lite"/>
    </source>
</evidence>
<feature type="compositionally biased region" description="Basic and acidic residues" evidence="1">
    <location>
        <begin position="96"/>
        <end position="130"/>
    </location>
</feature>
<reference evidence="2 3" key="1">
    <citation type="submission" date="2021-03" db="EMBL/GenBank/DDBJ databases">
        <title>Assistant Professor.</title>
        <authorList>
            <person name="Huq M.A."/>
        </authorList>
    </citation>
    <scope>NUCLEOTIDE SEQUENCE [LARGE SCALE GENOMIC DNA]</scope>
    <source>
        <strain evidence="2 3">MAH-29</strain>
    </source>
</reference>
<evidence type="ECO:0000313" key="3">
    <source>
        <dbReference type="Proteomes" id="UP000677244"/>
    </source>
</evidence>
<gene>
    <name evidence="2" type="ORF">J7I42_04610</name>
</gene>
<keyword evidence="3" id="KW-1185">Reference proteome</keyword>
<protein>
    <submittedName>
        <fullName evidence="2">Uncharacterized protein</fullName>
    </submittedName>
</protein>
<comment type="caution">
    <text evidence="2">The sequence shown here is derived from an EMBL/GenBank/DDBJ whole genome shotgun (WGS) entry which is preliminary data.</text>
</comment>
<sequence>MAEFKRQTFQLSTGKQIKLHGNSFFISKSLEIGEGFVPNIYALFEEQSDGKASTTVSNPHKLTADELQELADYNIRLWLDLKDSIRNNGLNNPRVFGRDPVRNEDGADEKPPRFKREKISHSKESEKRDV</sequence>
<organism evidence="2 3">
    <name type="scientific">Niastella soli</name>
    <dbReference type="NCBI Taxonomy" id="2821487"/>
    <lineage>
        <taxon>Bacteria</taxon>
        <taxon>Pseudomonadati</taxon>
        <taxon>Bacteroidota</taxon>
        <taxon>Chitinophagia</taxon>
        <taxon>Chitinophagales</taxon>
        <taxon>Chitinophagaceae</taxon>
        <taxon>Niastella</taxon>
    </lineage>
</organism>
<proteinExistence type="predicted"/>
<dbReference type="EMBL" id="JAGHKO010000001">
    <property type="protein sequence ID" value="MBO9199535.1"/>
    <property type="molecule type" value="Genomic_DNA"/>
</dbReference>
<feature type="region of interest" description="Disordered" evidence="1">
    <location>
        <begin position="85"/>
        <end position="130"/>
    </location>
</feature>
<name>A0ABS3YNT3_9BACT</name>
<dbReference type="Proteomes" id="UP000677244">
    <property type="component" value="Unassembled WGS sequence"/>
</dbReference>
<evidence type="ECO:0000313" key="2">
    <source>
        <dbReference type="EMBL" id="MBO9199535.1"/>
    </source>
</evidence>